<gene>
    <name evidence="2" type="ORF">TSAR_006097</name>
</gene>
<sequence>MEIKARSLPVNRQSHRSIEQGRKATREEKHRNNIKTRTVKKLNNSR</sequence>
<keyword evidence="3" id="KW-1185">Reference proteome</keyword>
<feature type="compositionally biased region" description="Basic and acidic residues" evidence="1">
    <location>
        <begin position="16"/>
        <end position="31"/>
    </location>
</feature>
<protein>
    <submittedName>
        <fullName evidence="2">Uncharacterized protein</fullName>
    </submittedName>
</protein>
<dbReference type="AlphaFoldDB" id="A0A232ELN8"/>
<feature type="region of interest" description="Disordered" evidence="1">
    <location>
        <begin position="1"/>
        <end position="46"/>
    </location>
</feature>
<reference evidence="2 3" key="1">
    <citation type="journal article" date="2017" name="Curr. Biol.">
        <title>The Evolution of Venom by Co-option of Single-Copy Genes.</title>
        <authorList>
            <person name="Martinson E.O."/>
            <person name="Mrinalini"/>
            <person name="Kelkar Y.D."/>
            <person name="Chang C.H."/>
            <person name="Werren J.H."/>
        </authorList>
    </citation>
    <scope>NUCLEOTIDE SEQUENCE [LARGE SCALE GENOMIC DNA]</scope>
    <source>
        <strain evidence="2 3">Alberta</strain>
        <tissue evidence="2">Whole body</tissue>
    </source>
</reference>
<comment type="caution">
    <text evidence="2">The sequence shown here is derived from an EMBL/GenBank/DDBJ whole genome shotgun (WGS) entry which is preliminary data.</text>
</comment>
<accession>A0A232ELN8</accession>
<dbReference type="EMBL" id="NNAY01003521">
    <property type="protein sequence ID" value="OXU19274.1"/>
    <property type="molecule type" value="Genomic_DNA"/>
</dbReference>
<proteinExistence type="predicted"/>
<name>A0A232ELN8_9HYME</name>
<organism evidence="2 3">
    <name type="scientific">Trichomalopsis sarcophagae</name>
    <dbReference type="NCBI Taxonomy" id="543379"/>
    <lineage>
        <taxon>Eukaryota</taxon>
        <taxon>Metazoa</taxon>
        <taxon>Ecdysozoa</taxon>
        <taxon>Arthropoda</taxon>
        <taxon>Hexapoda</taxon>
        <taxon>Insecta</taxon>
        <taxon>Pterygota</taxon>
        <taxon>Neoptera</taxon>
        <taxon>Endopterygota</taxon>
        <taxon>Hymenoptera</taxon>
        <taxon>Apocrita</taxon>
        <taxon>Proctotrupomorpha</taxon>
        <taxon>Chalcidoidea</taxon>
        <taxon>Pteromalidae</taxon>
        <taxon>Pteromalinae</taxon>
        <taxon>Trichomalopsis</taxon>
    </lineage>
</organism>
<evidence type="ECO:0000313" key="2">
    <source>
        <dbReference type="EMBL" id="OXU19274.1"/>
    </source>
</evidence>
<evidence type="ECO:0000256" key="1">
    <source>
        <dbReference type="SAM" id="MobiDB-lite"/>
    </source>
</evidence>
<dbReference type="Proteomes" id="UP000215335">
    <property type="component" value="Unassembled WGS sequence"/>
</dbReference>
<evidence type="ECO:0000313" key="3">
    <source>
        <dbReference type="Proteomes" id="UP000215335"/>
    </source>
</evidence>